<dbReference type="Gene3D" id="1.10.10.10">
    <property type="entry name" value="Winged helix-like DNA-binding domain superfamily/Winged helix DNA-binding domain"/>
    <property type="match status" value="1"/>
</dbReference>
<feature type="domain" description="HTH luxR-type" evidence="1">
    <location>
        <begin position="273"/>
        <end position="330"/>
    </location>
</feature>
<keyword evidence="2" id="KW-0238">DNA-binding</keyword>
<evidence type="ECO:0000259" key="1">
    <source>
        <dbReference type="SMART" id="SM00421"/>
    </source>
</evidence>
<dbReference type="RefSeq" id="WP_093313496.1">
    <property type="nucleotide sequence ID" value="NZ_FOZG01000001.1"/>
</dbReference>
<dbReference type="GO" id="GO:0006355">
    <property type="term" value="P:regulation of DNA-templated transcription"/>
    <property type="evidence" value="ECO:0007669"/>
    <property type="project" value="InterPro"/>
</dbReference>
<evidence type="ECO:0000313" key="3">
    <source>
        <dbReference type="Proteomes" id="UP000198824"/>
    </source>
</evidence>
<reference evidence="2 3" key="1">
    <citation type="submission" date="2016-10" db="EMBL/GenBank/DDBJ databases">
        <authorList>
            <person name="de Groot N.N."/>
        </authorList>
    </citation>
    <scope>NUCLEOTIDE SEQUENCE [LARGE SCALE GENOMIC DNA]</scope>
    <source>
        <strain evidence="2 3">S5-249</strain>
    </source>
</reference>
<keyword evidence="3" id="KW-1185">Reference proteome</keyword>
<accession>A0A1I6KLT8</accession>
<proteinExistence type="predicted"/>
<gene>
    <name evidence="2" type="ORF">SAMN05192580_1882</name>
</gene>
<dbReference type="OrthoDB" id="7855389at2"/>
<organism evidence="2 3">
    <name type="scientific">Sphingomonas jatrophae</name>
    <dbReference type="NCBI Taxonomy" id="1166337"/>
    <lineage>
        <taxon>Bacteria</taxon>
        <taxon>Pseudomonadati</taxon>
        <taxon>Pseudomonadota</taxon>
        <taxon>Alphaproteobacteria</taxon>
        <taxon>Sphingomonadales</taxon>
        <taxon>Sphingomonadaceae</taxon>
        <taxon>Sphingomonas</taxon>
    </lineage>
</organism>
<sequence>MTLSRSDEIDLLTVLHDGVHEEPRWATFLGRMLRRTRADHVSLIVAQGDTPIHRAAQWFAGRDVRSQADRLDHLAGLDPTPYHRLRPGRVYAATEMMDPQDAGHSRFQRDYLERIGIRFGRFMRITERGGGSAWLSVTRTADDFSAADSALLSSLAPHLSIALRTLAELDRARFRAAVADDALRRAGVGWTALDREARPLDRGGSAPPGERPLGQLPAALPMAVQGAGDPPLDLLAVPVPERPLAASTMPTVVALTRVAPMLGEGAADALVRLFALSAGEARLAVRLAEGESLADAATALGLTIETARNYSKRLYAKTATRGQADLVRLVLTSVASLA</sequence>
<dbReference type="GO" id="GO:0003677">
    <property type="term" value="F:DNA binding"/>
    <property type="evidence" value="ECO:0007669"/>
    <property type="project" value="UniProtKB-KW"/>
</dbReference>
<name>A0A1I6KLT8_9SPHN</name>
<dbReference type="Proteomes" id="UP000198824">
    <property type="component" value="Unassembled WGS sequence"/>
</dbReference>
<dbReference type="InterPro" id="IPR036388">
    <property type="entry name" value="WH-like_DNA-bd_sf"/>
</dbReference>
<protein>
    <submittedName>
        <fullName evidence="2">DNA-binding transcriptional regulator, CsgD family</fullName>
    </submittedName>
</protein>
<dbReference type="EMBL" id="FOZG01000001">
    <property type="protein sequence ID" value="SFR92223.1"/>
    <property type="molecule type" value="Genomic_DNA"/>
</dbReference>
<dbReference type="AlphaFoldDB" id="A0A1I6KLT8"/>
<dbReference type="InterPro" id="IPR016032">
    <property type="entry name" value="Sig_transdc_resp-reg_C-effctor"/>
</dbReference>
<evidence type="ECO:0000313" key="2">
    <source>
        <dbReference type="EMBL" id="SFR92223.1"/>
    </source>
</evidence>
<dbReference type="SMART" id="SM00421">
    <property type="entry name" value="HTH_LUXR"/>
    <property type="match status" value="1"/>
</dbReference>
<dbReference type="STRING" id="1166337.SAMN05192580_1882"/>
<dbReference type="InterPro" id="IPR000792">
    <property type="entry name" value="Tscrpt_reg_LuxR_C"/>
</dbReference>
<dbReference type="SUPFAM" id="SSF46894">
    <property type="entry name" value="C-terminal effector domain of the bipartite response regulators"/>
    <property type="match status" value="1"/>
</dbReference>